<dbReference type="AlphaFoldDB" id="A0A849CG18"/>
<evidence type="ECO:0000313" key="2">
    <source>
        <dbReference type="Proteomes" id="UP000586827"/>
    </source>
</evidence>
<accession>A0A849CG18</accession>
<dbReference type="RefSeq" id="WP_067528864.1">
    <property type="nucleotide sequence ID" value="NZ_JABELX010000023.1"/>
</dbReference>
<keyword evidence="2" id="KW-1185">Reference proteome</keyword>
<reference evidence="1 2" key="1">
    <citation type="submission" date="2020-05" db="EMBL/GenBank/DDBJ databases">
        <title>MicrobeNet Type strains.</title>
        <authorList>
            <person name="Nicholson A.C."/>
        </authorList>
    </citation>
    <scope>NUCLEOTIDE SEQUENCE [LARGE SCALE GENOMIC DNA]</scope>
    <source>
        <strain evidence="1 2">JCM 3224</strain>
    </source>
</reference>
<gene>
    <name evidence="1" type="ORF">HLB23_37780</name>
</gene>
<evidence type="ECO:0000313" key="1">
    <source>
        <dbReference type="EMBL" id="NNH75537.1"/>
    </source>
</evidence>
<name>A0A849CG18_9NOCA</name>
<organism evidence="1 2">
    <name type="scientific">Nocardia uniformis</name>
    <dbReference type="NCBI Taxonomy" id="53432"/>
    <lineage>
        <taxon>Bacteria</taxon>
        <taxon>Bacillati</taxon>
        <taxon>Actinomycetota</taxon>
        <taxon>Actinomycetes</taxon>
        <taxon>Mycobacteriales</taxon>
        <taxon>Nocardiaceae</taxon>
        <taxon>Nocardia</taxon>
    </lineage>
</organism>
<dbReference type="EMBL" id="JABELX010000023">
    <property type="protein sequence ID" value="NNH75537.1"/>
    <property type="molecule type" value="Genomic_DNA"/>
</dbReference>
<dbReference type="Proteomes" id="UP000586827">
    <property type="component" value="Unassembled WGS sequence"/>
</dbReference>
<protein>
    <submittedName>
        <fullName evidence="1">Uncharacterized protein</fullName>
    </submittedName>
</protein>
<sequence length="64" mass="7046">MKFTLEVDLDALPGGVESPDLADELGRILRYWGGNMKHYDLVAGDGSGIFNSAYKEVGVWTIQE</sequence>
<proteinExistence type="predicted"/>
<comment type="caution">
    <text evidence="1">The sequence shown here is derived from an EMBL/GenBank/DDBJ whole genome shotgun (WGS) entry which is preliminary data.</text>
</comment>